<proteinExistence type="predicted"/>
<feature type="domain" description="NADP-dependent oxidoreductase" evidence="2">
    <location>
        <begin position="48"/>
        <end position="297"/>
    </location>
</feature>
<dbReference type="SUPFAM" id="SSF51430">
    <property type="entry name" value="NAD(P)-linked oxidoreductase"/>
    <property type="match status" value="1"/>
</dbReference>
<dbReference type="EC" id="1.1.1.-" evidence="3"/>
<dbReference type="PANTHER" id="PTHR43312">
    <property type="entry name" value="D-THREO-ALDOSE 1-DEHYDROGENASE"/>
    <property type="match status" value="1"/>
</dbReference>
<name>A0A6S7B5R0_9BURK</name>
<dbReference type="EMBL" id="CADIKM010000009">
    <property type="protein sequence ID" value="CAB3788018.1"/>
    <property type="molecule type" value="Genomic_DNA"/>
</dbReference>
<dbReference type="PROSITE" id="PS51318">
    <property type="entry name" value="TAT"/>
    <property type="match status" value="1"/>
</dbReference>
<evidence type="ECO:0000256" key="1">
    <source>
        <dbReference type="SAM" id="SignalP"/>
    </source>
</evidence>
<evidence type="ECO:0000259" key="2">
    <source>
        <dbReference type="Pfam" id="PF00248"/>
    </source>
</evidence>
<dbReference type="GO" id="GO:0016491">
    <property type="term" value="F:oxidoreductase activity"/>
    <property type="evidence" value="ECO:0007669"/>
    <property type="project" value="UniProtKB-KW"/>
</dbReference>
<dbReference type="CDD" id="cd19095">
    <property type="entry name" value="AKR_PA4992-like"/>
    <property type="match status" value="1"/>
</dbReference>
<evidence type="ECO:0000313" key="4">
    <source>
        <dbReference type="Proteomes" id="UP000494115"/>
    </source>
</evidence>
<dbReference type="InterPro" id="IPR006311">
    <property type="entry name" value="TAT_signal"/>
</dbReference>
<dbReference type="PANTHER" id="PTHR43312:SF1">
    <property type="entry name" value="NADP-DEPENDENT OXIDOREDUCTASE DOMAIN-CONTAINING PROTEIN"/>
    <property type="match status" value="1"/>
</dbReference>
<sequence>MRAKRRAILRSALAAAAAAAIPMDGSWAQTGAPARRPIPSSGEAITRVGLGTWITFNVGADDELRDACAAVMQAFFQAGGQVIDSSPMYGSAQEVIGYGLRKLGRPAGLFAADKVWTSPGSRGPSQIEQSRRAWGIPRFDLLQVHNLLAWEENLSTLFAMKAAGQVRYVGITTSEGRRHDLFEDIMRRQPLDFIQVSYSIIDRNVEDRILPLAVDRKMGVIVNRPFQQGALLRYFSGKRLPVWAGDIGASSWAQFLLKFVISHPAVTVAIPATSQVAHVRENVAAAAGPLPDAAMRRRMAAYVRDL</sequence>
<reference evidence="3 4" key="1">
    <citation type="submission" date="2020-04" db="EMBL/GenBank/DDBJ databases">
        <authorList>
            <person name="De Canck E."/>
        </authorList>
    </citation>
    <scope>NUCLEOTIDE SEQUENCE [LARGE SCALE GENOMIC DNA]</scope>
    <source>
        <strain evidence="3 4">LMG 28138</strain>
    </source>
</reference>
<gene>
    <name evidence="3" type="primary">ydjG</name>
    <name evidence="3" type="ORF">LMG28138_02558</name>
</gene>
<dbReference type="InterPro" id="IPR053135">
    <property type="entry name" value="AKR2_Oxidoreductase"/>
</dbReference>
<dbReference type="InterPro" id="IPR036812">
    <property type="entry name" value="NAD(P)_OxRdtase_dom_sf"/>
</dbReference>
<evidence type="ECO:0000313" key="3">
    <source>
        <dbReference type="EMBL" id="CAB3788018.1"/>
    </source>
</evidence>
<accession>A0A6S7B5R0</accession>
<feature type="signal peptide" evidence="1">
    <location>
        <begin position="1"/>
        <end position="28"/>
    </location>
</feature>
<dbReference type="InterPro" id="IPR023210">
    <property type="entry name" value="NADP_OxRdtase_dom"/>
</dbReference>
<keyword evidence="3" id="KW-0560">Oxidoreductase</keyword>
<dbReference type="Proteomes" id="UP000494115">
    <property type="component" value="Unassembled WGS sequence"/>
</dbReference>
<keyword evidence="1" id="KW-0732">Signal</keyword>
<keyword evidence="4" id="KW-1185">Reference proteome</keyword>
<feature type="chain" id="PRO_5028846608" evidence="1">
    <location>
        <begin position="29"/>
        <end position="306"/>
    </location>
</feature>
<dbReference type="Pfam" id="PF00248">
    <property type="entry name" value="Aldo_ket_red"/>
    <property type="match status" value="1"/>
</dbReference>
<dbReference type="AlphaFoldDB" id="A0A6S7B5R0"/>
<dbReference type="Gene3D" id="3.20.20.100">
    <property type="entry name" value="NADP-dependent oxidoreductase domain"/>
    <property type="match status" value="1"/>
</dbReference>
<protein>
    <submittedName>
        <fullName evidence="3">NADH-specific methylglyoxal reductase</fullName>
        <ecNumber evidence="3">1.1.1.-</ecNumber>
    </submittedName>
</protein>
<organism evidence="3 4">
    <name type="scientific">Pararobbsia alpina</name>
    <dbReference type="NCBI Taxonomy" id="621374"/>
    <lineage>
        <taxon>Bacteria</taxon>
        <taxon>Pseudomonadati</taxon>
        <taxon>Pseudomonadota</taxon>
        <taxon>Betaproteobacteria</taxon>
        <taxon>Burkholderiales</taxon>
        <taxon>Burkholderiaceae</taxon>
        <taxon>Pararobbsia</taxon>
    </lineage>
</organism>